<dbReference type="PANTHER" id="PTHR33600">
    <property type="entry name" value="PLASTID DIVISION PROTEIN PDV2"/>
    <property type="match status" value="1"/>
</dbReference>
<evidence type="ECO:0000313" key="3">
    <source>
        <dbReference type="Proteomes" id="UP000287651"/>
    </source>
</evidence>
<proteinExistence type="predicted"/>
<dbReference type="GO" id="GO:0010020">
    <property type="term" value="P:chloroplast fission"/>
    <property type="evidence" value="ECO:0007669"/>
    <property type="project" value="InterPro"/>
</dbReference>
<dbReference type="Proteomes" id="UP000287651">
    <property type="component" value="Unassembled WGS sequence"/>
</dbReference>
<evidence type="ECO:0000256" key="1">
    <source>
        <dbReference type="SAM" id="MobiDB-lite"/>
    </source>
</evidence>
<dbReference type="PANTHER" id="PTHR33600:SF3">
    <property type="entry name" value="PLASTID DIVISION PROTEIN PDV2"/>
    <property type="match status" value="1"/>
</dbReference>
<feature type="region of interest" description="Disordered" evidence="1">
    <location>
        <begin position="29"/>
        <end position="58"/>
    </location>
</feature>
<sequence>MTALSSPHIPPTFLTFVLDDIDTGSHFMKNKASRNGPVASTKHQVKGTASETDKNEGNKIPNGIRNAIGLVVKSAVTFVSWLSILGLTGFQPVLKKRPPAERQITFSARCVVKERVEVPFESNVSKPNIRYGLRLMLCSNYSSFGVYCDVQGGGKTVAYPRSGDLVCASFHSSTGSSVIDAYTKAVVEGRGLPRPDPSDDQIN</sequence>
<name>A0A427B1I4_ENSVE</name>
<protein>
    <submittedName>
        <fullName evidence="2">Uncharacterized protein</fullName>
    </submittedName>
</protein>
<organism evidence="2 3">
    <name type="scientific">Ensete ventricosum</name>
    <name type="common">Abyssinian banana</name>
    <name type="synonym">Musa ensete</name>
    <dbReference type="NCBI Taxonomy" id="4639"/>
    <lineage>
        <taxon>Eukaryota</taxon>
        <taxon>Viridiplantae</taxon>
        <taxon>Streptophyta</taxon>
        <taxon>Embryophyta</taxon>
        <taxon>Tracheophyta</taxon>
        <taxon>Spermatophyta</taxon>
        <taxon>Magnoliopsida</taxon>
        <taxon>Liliopsida</taxon>
        <taxon>Zingiberales</taxon>
        <taxon>Musaceae</taxon>
        <taxon>Ensete</taxon>
    </lineage>
</organism>
<comment type="caution">
    <text evidence="2">The sequence shown here is derived from an EMBL/GenBank/DDBJ whole genome shotgun (WGS) entry which is preliminary data.</text>
</comment>
<accession>A0A427B1I4</accession>
<evidence type="ECO:0000313" key="2">
    <source>
        <dbReference type="EMBL" id="RRT82285.1"/>
    </source>
</evidence>
<dbReference type="InterPro" id="IPR038939">
    <property type="entry name" value="PDV1/PDV2"/>
</dbReference>
<dbReference type="AlphaFoldDB" id="A0A427B1I4"/>
<gene>
    <name evidence="2" type="ORF">B296_00006216</name>
</gene>
<dbReference type="EMBL" id="AMZH03000725">
    <property type="protein sequence ID" value="RRT82285.1"/>
    <property type="molecule type" value="Genomic_DNA"/>
</dbReference>
<reference evidence="2 3" key="1">
    <citation type="journal article" date="2014" name="Agronomy (Basel)">
        <title>A Draft Genome Sequence for Ensete ventricosum, the Drought-Tolerant Tree Against Hunger.</title>
        <authorList>
            <person name="Harrison J."/>
            <person name="Moore K.A."/>
            <person name="Paszkiewicz K."/>
            <person name="Jones T."/>
            <person name="Grant M."/>
            <person name="Ambacheew D."/>
            <person name="Muzemil S."/>
            <person name="Studholme D.J."/>
        </authorList>
    </citation>
    <scope>NUCLEOTIDE SEQUENCE [LARGE SCALE GENOMIC DNA]</scope>
</reference>